<dbReference type="InterPro" id="IPR000477">
    <property type="entry name" value="RT_dom"/>
</dbReference>
<accession>A0A1X8VJM1</accession>
<dbReference type="PROSITE" id="PS50878">
    <property type="entry name" value="RT_POL"/>
    <property type="match status" value="1"/>
</dbReference>
<dbReference type="EMBL" id="KY622006">
    <property type="protein sequence ID" value="ARF03417.1"/>
    <property type="molecule type" value="Genomic_DNA"/>
</dbReference>
<feature type="domain" description="Reverse transcriptase" evidence="3">
    <location>
        <begin position="136"/>
        <end position="369"/>
    </location>
</feature>
<dbReference type="Pfam" id="PF00078">
    <property type="entry name" value="RVT_1"/>
    <property type="match status" value="1"/>
</dbReference>
<dbReference type="AlphaFoldDB" id="A0A1X8VJM1"/>
<reference evidence="5" key="2">
    <citation type="submission" date="2018-05" db="EMBL/GenBank/DDBJ databases">
        <authorList>
            <person name="Zhang Y."/>
        </authorList>
    </citation>
    <scope>NUCLEOTIDE SEQUENCE</scope>
</reference>
<name>A0A1X8VJM1_9HYPO</name>
<keyword evidence="2 4" id="KW-0496">Mitochondrion</keyword>
<dbReference type="GeneID" id="32888801"/>
<dbReference type="CDD" id="cd01651">
    <property type="entry name" value="RT_G2_intron"/>
    <property type="match status" value="1"/>
</dbReference>
<dbReference type="InterPro" id="IPR013597">
    <property type="entry name" value="Mat_intron_G2"/>
</dbReference>
<dbReference type="RefSeq" id="YP_009364284.1">
    <property type="nucleotide sequence ID" value="NC_034659.1"/>
</dbReference>
<protein>
    <submittedName>
        <fullName evidence="4">RNA-dependent DNA polymerase</fullName>
    </submittedName>
</protein>
<evidence type="ECO:0000259" key="3">
    <source>
        <dbReference type="PROSITE" id="PS50878"/>
    </source>
</evidence>
<dbReference type="Gene3D" id="3.30.70.270">
    <property type="match status" value="1"/>
</dbReference>
<evidence type="ECO:0000256" key="1">
    <source>
        <dbReference type="ARBA" id="ARBA00004173"/>
    </source>
</evidence>
<evidence type="ECO:0000313" key="4">
    <source>
        <dbReference type="EMBL" id="ARF03417.1"/>
    </source>
</evidence>
<dbReference type="GO" id="GO:0005739">
    <property type="term" value="C:mitochondrion"/>
    <property type="evidence" value="ECO:0007669"/>
    <property type="project" value="UniProtKB-SubCell"/>
</dbReference>
<evidence type="ECO:0000313" key="5">
    <source>
        <dbReference type="EMBL" id="QDH07206.1"/>
    </source>
</evidence>
<dbReference type="InterPro" id="IPR051083">
    <property type="entry name" value="GrpII_Intron_Splice-Mob/Def"/>
</dbReference>
<dbReference type="InterPro" id="IPR030931">
    <property type="entry name" value="Group_II_RT_mat"/>
</dbReference>
<dbReference type="InterPro" id="IPR043502">
    <property type="entry name" value="DNA/RNA_pol_sf"/>
</dbReference>
<dbReference type="InterPro" id="IPR025960">
    <property type="entry name" value="RVT_N"/>
</dbReference>
<proteinExistence type="predicted"/>
<dbReference type="NCBIfam" id="TIGR04416">
    <property type="entry name" value="group_II_RT_mat"/>
    <property type="match status" value="1"/>
</dbReference>
<gene>
    <name evidence="4" type="primary">orf529</name>
</gene>
<sequence length="529" mass="61360">MKIKKKMFNKFTTSSLMWIKGPMLLSESKRAIGERFISTGKKSDKKDASHKNEWDAINWKKAEAEVKDLQEKIVIATLKENMKEVYNLQWKLLNTFGAKALAIKRVITKKGKRTAGTDGVVWNNPKEYWNAIQILTEIVRKPSEYRAQPLIRVWIPKANSKELRPLSIPTMIDRAVQAIYHLGVDPAVEARSDPNSFGFRKFRSTQDAITAIRSLIDKKTHPQWILEADISKSFEKISHEFLMKHTPIRHKEVLKQWLKSGVMEELNYLETEEGTPQGGIISPTLCNIALNGIEKHIKDASRLIKGISPGVHVIRYADDTIITGKSQEIVLRNKRILTEFLKERGLQLNENKTLITHIRTGFDFLGFNIRRMDWDPKLNSTSDQDTVLIIKPSKKGVKKLKDSIRKIIILNKPIRKIISEINPILRGWGEDKRISYHSQEVFITIDHWIHKKMLKWTYLHKGSLRKNVLKYVIPTSTRKWNWGKSLTEKIRNLGEISIITRRPLKLDKNPYIIENLGYFEKRTTHRGKI</sequence>
<dbReference type="EMBL" id="MH400233">
    <property type="protein sequence ID" value="QDH07206.1"/>
    <property type="molecule type" value="Genomic_DNA"/>
</dbReference>
<dbReference type="PANTHER" id="PTHR34047:SF10">
    <property type="entry name" value="GROUP II INTRON-ASSOCIATED OPEN READING FRAME"/>
    <property type="match status" value="1"/>
</dbReference>
<dbReference type="PANTHER" id="PTHR34047">
    <property type="entry name" value="NUCLEAR INTRON MATURASE 1, MITOCHONDRIAL-RELATED"/>
    <property type="match status" value="1"/>
</dbReference>
<reference evidence="4" key="1">
    <citation type="submission" date="2017-02" db="EMBL/GenBank/DDBJ databases">
        <title>SMRT sequencing of the wild medicinal fungus Ophiocordyceps sinensis mitochondrial genome reveals phylogenetic relationship and depicts a genome-wide modification map.</title>
        <authorList>
            <person name="Liu D."/>
            <person name="Kang X."/>
            <person name="Hu L."/>
        </authorList>
    </citation>
    <scope>NUCLEOTIDE SEQUENCE</scope>
</reference>
<dbReference type="SUPFAM" id="SSF56672">
    <property type="entry name" value="DNA/RNA polymerases"/>
    <property type="match status" value="1"/>
</dbReference>
<organism evidence="4">
    <name type="scientific">Ophiocordyceps sinensis</name>
    <dbReference type="NCBI Taxonomy" id="72228"/>
    <lineage>
        <taxon>Eukaryota</taxon>
        <taxon>Fungi</taxon>
        <taxon>Dikarya</taxon>
        <taxon>Ascomycota</taxon>
        <taxon>Pezizomycotina</taxon>
        <taxon>Sordariomycetes</taxon>
        <taxon>Hypocreomycetidae</taxon>
        <taxon>Hypocreales</taxon>
        <taxon>Ophiocordycipitaceae</taxon>
        <taxon>Ophiocordyceps</taxon>
    </lineage>
</organism>
<dbReference type="Pfam" id="PF08388">
    <property type="entry name" value="GIIM"/>
    <property type="match status" value="1"/>
</dbReference>
<dbReference type="Pfam" id="PF13655">
    <property type="entry name" value="RVT_N"/>
    <property type="match status" value="1"/>
</dbReference>
<evidence type="ECO:0000256" key="2">
    <source>
        <dbReference type="ARBA" id="ARBA00023128"/>
    </source>
</evidence>
<comment type="subcellular location">
    <subcellularLocation>
        <location evidence="1">Mitochondrion</location>
    </subcellularLocation>
</comment>
<dbReference type="InterPro" id="IPR043128">
    <property type="entry name" value="Rev_trsase/Diguanyl_cyclase"/>
</dbReference>
<geneLocation type="mitochondrion" evidence="4"/>